<evidence type="ECO:0000256" key="1">
    <source>
        <dbReference type="SAM" id="Phobius"/>
    </source>
</evidence>
<dbReference type="Proteomes" id="UP000059188">
    <property type="component" value="Unassembled WGS sequence"/>
</dbReference>
<gene>
    <name evidence="2" type="ORF">RSOLAG1IB_09008</name>
</gene>
<organism evidence="2 3">
    <name type="scientific">Thanatephorus cucumeris (strain AG1-IB / isolate 7/3/14)</name>
    <name type="common">Lettuce bottom rot fungus</name>
    <name type="synonym">Rhizoctonia solani</name>
    <dbReference type="NCBI Taxonomy" id="1108050"/>
    <lineage>
        <taxon>Eukaryota</taxon>
        <taxon>Fungi</taxon>
        <taxon>Dikarya</taxon>
        <taxon>Basidiomycota</taxon>
        <taxon>Agaricomycotina</taxon>
        <taxon>Agaricomycetes</taxon>
        <taxon>Cantharellales</taxon>
        <taxon>Ceratobasidiaceae</taxon>
        <taxon>Rhizoctonia</taxon>
        <taxon>Rhizoctonia solani AG-1</taxon>
    </lineage>
</organism>
<dbReference type="AlphaFoldDB" id="A0A0B7FMU4"/>
<name>A0A0B7FMU4_THACB</name>
<keyword evidence="1" id="KW-0812">Transmembrane</keyword>
<keyword evidence="3" id="KW-1185">Reference proteome</keyword>
<feature type="transmembrane region" description="Helical" evidence="1">
    <location>
        <begin position="237"/>
        <end position="259"/>
    </location>
</feature>
<keyword evidence="1" id="KW-0472">Membrane</keyword>
<dbReference type="OrthoDB" id="3221309at2759"/>
<dbReference type="EMBL" id="LN679136">
    <property type="protein sequence ID" value="CEL59010.1"/>
    <property type="molecule type" value="Genomic_DNA"/>
</dbReference>
<accession>A0A0B7FMU4</accession>
<proteinExistence type="predicted"/>
<evidence type="ECO:0000313" key="3">
    <source>
        <dbReference type="Proteomes" id="UP000059188"/>
    </source>
</evidence>
<reference evidence="2 3" key="1">
    <citation type="submission" date="2014-11" db="EMBL/GenBank/DDBJ databases">
        <authorList>
            <person name="Wibberg Daniel"/>
        </authorList>
    </citation>
    <scope>NUCLEOTIDE SEQUENCE [LARGE SCALE GENOMIC DNA]</scope>
    <source>
        <strain evidence="2">Rhizoctonia solani AG1-IB 7/3/14</strain>
    </source>
</reference>
<sequence length="282" mass="32123">MRPDSTLDYFILDVHPDKTALSFQRWIDQSADFAIDNTSRLNVLGVLDGLAGDLLQLGLLQYDLLNDTERIAVQETAFFGWDLTQDERGLDDGSRLELLTFDLWYTMFSDTTNRTMVNFMIAVRDAIHLDLGHIKPDNIYLNKTAFNTYIHPNPLHRSVVEQYRTRFMGLDPDALPTCSWTRGCLSHPNITWAEILREDVGKLPYNNIVLPIVEPDPAMASVIDMTYLCPTYVRKSWGGLLVSVFSATFSMYGTIYTLFSFIAPRLDSPSLAEVKDEHWADP</sequence>
<evidence type="ECO:0000313" key="2">
    <source>
        <dbReference type="EMBL" id="CEL59010.1"/>
    </source>
</evidence>
<keyword evidence="1" id="KW-1133">Transmembrane helix</keyword>
<protein>
    <submittedName>
        <fullName evidence="2">Uncharacterized protein</fullName>
    </submittedName>
</protein>